<feature type="compositionally biased region" description="Basic residues" evidence="1">
    <location>
        <begin position="37"/>
        <end position="46"/>
    </location>
</feature>
<protein>
    <submittedName>
        <fullName evidence="2">Uncharacterized protein</fullName>
    </submittedName>
</protein>
<dbReference type="EMBL" id="JACAZI010000006">
    <property type="protein sequence ID" value="KAF7358157.1"/>
    <property type="molecule type" value="Genomic_DNA"/>
</dbReference>
<reference evidence="2" key="1">
    <citation type="submission" date="2020-05" db="EMBL/GenBank/DDBJ databases">
        <title>Mycena genomes resolve the evolution of fungal bioluminescence.</title>
        <authorList>
            <person name="Tsai I.J."/>
        </authorList>
    </citation>
    <scope>NUCLEOTIDE SEQUENCE</scope>
    <source>
        <strain evidence="2">CCC161011</strain>
    </source>
</reference>
<feature type="compositionally biased region" description="Basic and acidic residues" evidence="1">
    <location>
        <begin position="64"/>
        <end position="76"/>
    </location>
</feature>
<sequence length="221" mass="24670">MGLLYWPTFQMASKTDILKARLVVARAKEQKTASKTASKKATKSKHDRNEKENEKVGMTRGGRKKDAQKDEKEAKAKRNPPAVEWSKEDFRFMTDELLTVVESKPRYRQAFGFEKGIDGPVDTGGEKPAVIQAHVAETLFLAGQDPDDPNPKYTAQDLPELAKVVKNRITALKKLYSEHRKTLGETGHGLVAAGKEEEIKDDTEIANAWGMSLFTRGRRAG</sequence>
<dbReference type="Proteomes" id="UP000620124">
    <property type="component" value="Unassembled WGS sequence"/>
</dbReference>
<feature type="compositionally biased region" description="Basic and acidic residues" evidence="1">
    <location>
        <begin position="47"/>
        <end position="57"/>
    </location>
</feature>
<gene>
    <name evidence="2" type="ORF">MVEN_00864000</name>
</gene>
<organism evidence="2 3">
    <name type="scientific">Mycena venus</name>
    <dbReference type="NCBI Taxonomy" id="2733690"/>
    <lineage>
        <taxon>Eukaryota</taxon>
        <taxon>Fungi</taxon>
        <taxon>Dikarya</taxon>
        <taxon>Basidiomycota</taxon>
        <taxon>Agaricomycotina</taxon>
        <taxon>Agaricomycetes</taxon>
        <taxon>Agaricomycetidae</taxon>
        <taxon>Agaricales</taxon>
        <taxon>Marasmiineae</taxon>
        <taxon>Mycenaceae</taxon>
        <taxon>Mycena</taxon>
    </lineage>
</organism>
<feature type="region of interest" description="Disordered" evidence="1">
    <location>
        <begin position="28"/>
        <end position="82"/>
    </location>
</feature>
<dbReference type="AlphaFoldDB" id="A0A8H6YFD9"/>
<evidence type="ECO:0000313" key="3">
    <source>
        <dbReference type="Proteomes" id="UP000620124"/>
    </source>
</evidence>
<comment type="caution">
    <text evidence="2">The sequence shown here is derived from an EMBL/GenBank/DDBJ whole genome shotgun (WGS) entry which is preliminary data.</text>
</comment>
<keyword evidence="3" id="KW-1185">Reference proteome</keyword>
<evidence type="ECO:0000256" key="1">
    <source>
        <dbReference type="SAM" id="MobiDB-lite"/>
    </source>
</evidence>
<accession>A0A8H6YFD9</accession>
<evidence type="ECO:0000313" key="2">
    <source>
        <dbReference type="EMBL" id="KAF7358157.1"/>
    </source>
</evidence>
<proteinExistence type="predicted"/>
<dbReference type="OrthoDB" id="3269005at2759"/>
<name>A0A8H6YFD9_9AGAR</name>